<evidence type="ECO:0000313" key="1">
    <source>
        <dbReference type="EMBL" id="JAD73164.1"/>
    </source>
</evidence>
<dbReference type="EMBL" id="GBRH01224731">
    <property type="protein sequence ID" value="JAD73164.1"/>
    <property type="molecule type" value="Transcribed_RNA"/>
</dbReference>
<reference evidence="1" key="2">
    <citation type="journal article" date="2015" name="Data Brief">
        <title>Shoot transcriptome of the giant reed, Arundo donax.</title>
        <authorList>
            <person name="Barrero R.A."/>
            <person name="Guerrero F.D."/>
            <person name="Moolhuijzen P."/>
            <person name="Goolsby J.A."/>
            <person name="Tidwell J."/>
            <person name="Bellgard S.E."/>
            <person name="Bellgard M.I."/>
        </authorList>
    </citation>
    <scope>NUCLEOTIDE SEQUENCE</scope>
    <source>
        <tissue evidence="1">Shoot tissue taken approximately 20 cm above the soil surface</tissue>
    </source>
</reference>
<name>A0A0A9CA66_ARUDO</name>
<protein>
    <submittedName>
        <fullName evidence="1">Uncharacterized protein</fullName>
    </submittedName>
</protein>
<sequence length="28" mass="3376">MKLKQCMFDLLLTLHYLTSVFNVPLLFF</sequence>
<dbReference type="AlphaFoldDB" id="A0A0A9CA66"/>
<accession>A0A0A9CA66</accession>
<reference evidence="1" key="1">
    <citation type="submission" date="2014-09" db="EMBL/GenBank/DDBJ databases">
        <authorList>
            <person name="Magalhaes I.L.F."/>
            <person name="Oliveira U."/>
            <person name="Santos F.R."/>
            <person name="Vidigal T.H.D.A."/>
            <person name="Brescovit A.D."/>
            <person name="Santos A.J."/>
        </authorList>
    </citation>
    <scope>NUCLEOTIDE SEQUENCE</scope>
    <source>
        <tissue evidence="1">Shoot tissue taken approximately 20 cm above the soil surface</tissue>
    </source>
</reference>
<organism evidence="1">
    <name type="scientific">Arundo donax</name>
    <name type="common">Giant reed</name>
    <name type="synonym">Donax arundinaceus</name>
    <dbReference type="NCBI Taxonomy" id="35708"/>
    <lineage>
        <taxon>Eukaryota</taxon>
        <taxon>Viridiplantae</taxon>
        <taxon>Streptophyta</taxon>
        <taxon>Embryophyta</taxon>
        <taxon>Tracheophyta</taxon>
        <taxon>Spermatophyta</taxon>
        <taxon>Magnoliopsida</taxon>
        <taxon>Liliopsida</taxon>
        <taxon>Poales</taxon>
        <taxon>Poaceae</taxon>
        <taxon>PACMAD clade</taxon>
        <taxon>Arundinoideae</taxon>
        <taxon>Arundineae</taxon>
        <taxon>Arundo</taxon>
    </lineage>
</organism>
<proteinExistence type="predicted"/>